<feature type="chain" id="PRO_5045048601" evidence="1">
    <location>
        <begin position="32"/>
        <end position="252"/>
    </location>
</feature>
<keyword evidence="3" id="KW-1185">Reference proteome</keyword>
<comment type="caution">
    <text evidence="2">The sequence shown here is derived from an EMBL/GenBank/DDBJ whole genome shotgun (WGS) entry which is preliminary data.</text>
</comment>
<gene>
    <name evidence="2" type="ORF">J0A67_20155</name>
</gene>
<dbReference type="Proteomes" id="UP000664698">
    <property type="component" value="Unassembled WGS sequence"/>
</dbReference>
<protein>
    <submittedName>
        <fullName evidence="2">DUF2490 domain-containing protein</fullName>
    </submittedName>
</protein>
<evidence type="ECO:0000256" key="1">
    <source>
        <dbReference type="SAM" id="SignalP"/>
    </source>
</evidence>
<feature type="signal peptide" evidence="1">
    <location>
        <begin position="1"/>
        <end position="31"/>
    </location>
</feature>
<name>A0ABS3BV78_9BACT</name>
<dbReference type="InterPro" id="IPR019619">
    <property type="entry name" value="DUF2490"/>
</dbReference>
<dbReference type="Pfam" id="PF10677">
    <property type="entry name" value="DUF2490"/>
    <property type="match status" value="1"/>
</dbReference>
<reference evidence="2 3" key="1">
    <citation type="submission" date="2021-03" db="EMBL/GenBank/DDBJ databases">
        <title>novel species isolated from a fishpond in China.</title>
        <authorList>
            <person name="Lu H."/>
            <person name="Cai Z."/>
        </authorList>
    </citation>
    <scope>NUCLEOTIDE SEQUENCE [LARGE SCALE GENOMIC DNA]</scope>
    <source>
        <strain evidence="2 3">JCM 31546</strain>
    </source>
</reference>
<dbReference type="EMBL" id="JAFKCW010000005">
    <property type="protein sequence ID" value="MBN7803199.1"/>
    <property type="molecule type" value="Genomic_DNA"/>
</dbReference>
<evidence type="ECO:0000313" key="2">
    <source>
        <dbReference type="EMBL" id="MBN7803199.1"/>
    </source>
</evidence>
<accession>A0ABS3BV78</accession>
<organism evidence="2 3">
    <name type="scientific">Algoriphagus aestuariicola</name>
    <dbReference type="NCBI Taxonomy" id="1852016"/>
    <lineage>
        <taxon>Bacteria</taxon>
        <taxon>Pseudomonadati</taxon>
        <taxon>Bacteroidota</taxon>
        <taxon>Cytophagia</taxon>
        <taxon>Cytophagales</taxon>
        <taxon>Cyclobacteriaceae</taxon>
        <taxon>Algoriphagus</taxon>
    </lineage>
</organism>
<dbReference type="RefSeq" id="WP_206571194.1">
    <property type="nucleotide sequence ID" value="NZ_JAFKCW010000005.1"/>
</dbReference>
<keyword evidence="1" id="KW-0732">Signal</keyword>
<evidence type="ECO:0000313" key="3">
    <source>
        <dbReference type="Proteomes" id="UP000664698"/>
    </source>
</evidence>
<proteinExistence type="predicted"/>
<sequence>MKVRAIHPTFSLKLSLLAMMMLCLAAAHTQAQKNILKSNQVWLHSYHEGRISEKWTILLDGGFRWRNGVEDKLAYIVRTGAGYSISPRLRLGGGFANLGVYAGNSVVRREYRPYQELLFKDQLGKLNLSHRLRVEERFFKDLALDFATVDFNFRFRYAFSVGIPLARLSKKDPQRKIILNLGDEIFINAGKDIGHSIFDQNRLILSPTLQWNKALSVSFTYNSQFAGTPQPETYLKSHIAWLQIRHNLDFSN</sequence>